<proteinExistence type="predicted"/>
<dbReference type="OrthoDB" id="1367916at2"/>
<evidence type="ECO:0008006" key="4">
    <source>
        <dbReference type="Google" id="ProtNLM"/>
    </source>
</evidence>
<evidence type="ECO:0000313" key="3">
    <source>
        <dbReference type="Proteomes" id="UP000297706"/>
    </source>
</evidence>
<keyword evidence="1" id="KW-0812">Transmembrane</keyword>
<dbReference type="RefSeq" id="WP_135276294.1">
    <property type="nucleotide sequence ID" value="NZ_PQVH01000002.1"/>
</dbReference>
<gene>
    <name evidence="2" type="ORF">C3Y98_01105</name>
</gene>
<evidence type="ECO:0000313" key="2">
    <source>
        <dbReference type="EMBL" id="TFW72986.1"/>
    </source>
</evidence>
<dbReference type="AlphaFoldDB" id="A0A4Y9VUG7"/>
<dbReference type="EMBL" id="PQVH01000002">
    <property type="protein sequence ID" value="TFW72986.1"/>
    <property type="molecule type" value="Genomic_DNA"/>
</dbReference>
<organism evidence="2 3">
    <name type="scientific">Methylotenera oryzisoli</name>
    <dbReference type="NCBI Taxonomy" id="2080758"/>
    <lineage>
        <taxon>Bacteria</taxon>
        <taxon>Pseudomonadati</taxon>
        <taxon>Pseudomonadota</taxon>
        <taxon>Betaproteobacteria</taxon>
        <taxon>Nitrosomonadales</taxon>
        <taxon>Methylophilaceae</taxon>
        <taxon>Methylotenera</taxon>
    </lineage>
</organism>
<reference evidence="2 3" key="1">
    <citation type="submission" date="2018-02" db="EMBL/GenBank/DDBJ databases">
        <title>A novel lanthanide dependent methylotroph, Methylotenera sp. La3113.</title>
        <authorList>
            <person name="Lv H."/>
            <person name="Tani A."/>
        </authorList>
    </citation>
    <scope>NUCLEOTIDE SEQUENCE [LARGE SCALE GENOMIC DNA]</scope>
    <source>
        <strain evidence="2 3">La3113</strain>
    </source>
</reference>
<keyword evidence="3" id="KW-1185">Reference proteome</keyword>
<keyword evidence="1" id="KW-1133">Transmembrane helix</keyword>
<feature type="transmembrane region" description="Helical" evidence="1">
    <location>
        <begin position="6"/>
        <end position="25"/>
    </location>
</feature>
<dbReference type="Proteomes" id="UP000297706">
    <property type="component" value="Unassembled WGS sequence"/>
</dbReference>
<name>A0A4Y9VUG7_9PROT</name>
<sequence>MSDFFLQLLSSAAVSAFLSGFVIWLTKSWISERIKNSIKNEYDEKLETHKAQLKAQADVESERLRSQLSIAATEHQVKFSRLHDKRAEVIAELYGLLVQAHWDAGSFISPVEFGGEPTKKEKYVTAMNAIADFFRFFEKNKIYLPIELCDLLEKFVQTMRQKVIGFGVYVNIDEDALAPQTYKKKHEAWMASWEYFDKEVPVARAALEQELRNILGSVDAKS</sequence>
<evidence type="ECO:0000256" key="1">
    <source>
        <dbReference type="SAM" id="Phobius"/>
    </source>
</evidence>
<protein>
    <recommendedName>
        <fullName evidence="4">DUF4760 domain-containing protein</fullName>
    </recommendedName>
</protein>
<accession>A0A4Y9VUG7</accession>
<keyword evidence="1" id="KW-0472">Membrane</keyword>
<comment type="caution">
    <text evidence="2">The sequence shown here is derived from an EMBL/GenBank/DDBJ whole genome shotgun (WGS) entry which is preliminary data.</text>
</comment>